<dbReference type="InterPro" id="IPR004104">
    <property type="entry name" value="Gfo/Idh/MocA-like_OxRdtase_C"/>
</dbReference>
<dbReference type="Pfam" id="PF02894">
    <property type="entry name" value="GFO_IDH_MocA_C"/>
    <property type="match status" value="1"/>
</dbReference>
<accession>A0A3S9UWR4</accession>
<evidence type="ECO:0000259" key="3">
    <source>
        <dbReference type="Pfam" id="PF01408"/>
    </source>
</evidence>
<evidence type="ECO:0000259" key="4">
    <source>
        <dbReference type="Pfam" id="PF02894"/>
    </source>
</evidence>
<dbReference type="PANTHER" id="PTHR43818">
    <property type="entry name" value="BCDNA.GH03377"/>
    <property type="match status" value="1"/>
</dbReference>
<dbReference type="InterPro" id="IPR036291">
    <property type="entry name" value="NAD(P)-bd_dom_sf"/>
</dbReference>
<feature type="domain" description="Gfo/Idh/MocA-like oxidoreductase C-terminal" evidence="4">
    <location>
        <begin position="145"/>
        <end position="349"/>
    </location>
</feature>
<dbReference type="KEGG" id="plut:EI981_09530"/>
<dbReference type="SUPFAM" id="SSF51735">
    <property type="entry name" value="NAD(P)-binding Rossmann-fold domains"/>
    <property type="match status" value="1"/>
</dbReference>
<dbReference type="GO" id="GO:0016491">
    <property type="term" value="F:oxidoreductase activity"/>
    <property type="evidence" value="ECO:0007669"/>
    <property type="project" value="UniProtKB-KW"/>
</dbReference>
<gene>
    <name evidence="5" type="ORF">EI981_09530</name>
</gene>
<keyword evidence="6" id="KW-1185">Reference proteome</keyword>
<dbReference type="GO" id="GO:0000166">
    <property type="term" value="F:nucleotide binding"/>
    <property type="evidence" value="ECO:0007669"/>
    <property type="project" value="InterPro"/>
</dbReference>
<keyword evidence="2" id="KW-0560">Oxidoreductase</keyword>
<dbReference type="InterPro" id="IPR000683">
    <property type="entry name" value="Gfo/Idh/MocA-like_OxRdtase_N"/>
</dbReference>
<evidence type="ECO:0000256" key="2">
    <source>
        <dbReference type="ARBA" id="ARBA00023002"/>
    </source>
</evidence>
<dbReference type="InterPro" id="IPR050463">
    <property type="entry name" value="Gfo/Idh/MocA_oxidrdct_glycsds"/>
</dbReference>
<evidence type="ECO:0000256" key="1">
    <source>
        <dbReference type="ARBA" id="ARBA00010928"/>
    </source>
</evidence>
<evidence type="ECO:0000313" key="5">
    <source>
        <dbReference type="EMBL" id="AZS14671.1"/>
    </source>
</evidence>
<dbReference type="AlphaFoldDB" id="A0A3S9UWR4"/>
<name>A0A3S9UWR4_9BACL</name>
<organism evidence="5 6">
    <name type="scientific">Paenibacillus lutimineralis</name>
    <dbReference type="NCBI Taxonomy" id="2707005"/>
    <lineage>
        <taxon>Bacteria</taxon>
        <taxon>Bacillati</taxon>
        <taxon>Bacillota</taxon>
        <taxon>Bacilli</taxon>
        <taxon>Bacillales</taxon>
        <taxon>Paenibacillaceae</taxon>
        <taxon>Paenibacillus</taxon>
    </lineage>
</organism>
<dbReference type="Gene3D" id="3.30.360.10">
    <property type="entry name" value="Dihydrodipicolinate Reductase, domain 2"/>
    <property type="match status" value="1"/>
</dbReference>
<dbReference type="EMBL" id="CP034346">
    <property type="protein sequence ID" value="AZS14671.1"/>
    <property type="molecule type" value="Genomic_DNA"/>
</dbReference>
<feature type="domain" description="Gfo/Idh/MocA-like oxidoreductase N-terminal" evidence="3">
    <location>
        <begin position="15"/>
        <end position="133"/>
    </location>
</feature>
<dbReference type="PANTHER" id="PTHR43818:SF11">
    <property type="entry name" value="BCDNA.GH03377"/>
    <property type="match status" value="1"/>
</dbReference>
<reference evidence="6" key="1">
    <citation type="submission" date="2018-12" db="EMBL/GenBank/DDBJ databases">
        <title>Complete genome sequence of Paenibacillus sp. MBLB1234.</title>
        <authorList>
            <person name="Nam Y.-D."/>
            <person name="Kang J."/>
            <person name="Chung W.-H."/>
            <person name="Park Y.S."/>
        </authorList>
    </citation>
    <scope>NUCLEOTIDE SEQUENCE [LARGE SCALE GENOMIC DNA]</scope>
    <source>
        <strain evidence="6">MBLB1234</strain>
    </source>
</reference>
<proteinExistence type="inferred from homology"/>
<sequence length="354" mass="40102">MCLKNSLRGDSMVHRAGIVGTGFGADVHAPILLAHPCYELVALSSIRTDRAQIISDKLNILYAFDDWKRMINEANLDLVVIAANPTLHMEITLYAINSGVNVLCEKPPALNYYQVSEMQNVASKQNRIVAMNFEWRYLPERQAIKKLLDNNEIGELFHVDWSEAWPLWPNIKDEPFSWQWELDKGGGMLGAVGSHMIDALYHWFGPFSENIQGFTKNHVNMRKHELGFKPTDGDDSFFISGEFKHGGTFNLQFIAASIARKPRIEIFGSKGTLILEGRELRIATHKNKDYSLVDLEESIDSSSFPSNIRGYVHSQWMLYNDLSATLYGQVKGNLPNLNDAAIVQDIMDQIRKLN</sequence>
<comment type="similarity">
    <text evidence="1">Belongs to the Gfo/Idh/MocA family.</text>
</comment>
<dbReference type="SUPFAM" id="SSF55347">
    <property type="entry name" value="Glyceraldehyde-3-phosphate dehydrogenase-like, C-terminal domain"/>
    <property type="match status" value="1"/>
</dbReference>
<evidence type="ECO:0000313" key="6">
    <source>
        <dbReference type="Proteomes" id="UP000270678"/>
    </source>
</evidence>
<dbReference type="Pfam" id="PF01408">
    <property type="entry name" value="GFO_IDH_MocA"/>
    <property type="match status" value="1"/>
</dbReference>
<protein>
    <submittedName>
        <fullName evidence="5">Gfo/Idh/MocA family oxidoreductase</fullName>
    </submittedName>
</protein>
<dbReference type="OrthoDB" id="9815825at2"/>
<dbReference type="Proteomes" id="UP000270678">
    <property type="component" value="Chromosome"/>
</dbReference>
<dbReference type="Gene3D" id="3.40.50.720">
    <property type="entry name" value="NAD(P)-binding Rossmann-like Domain"/>
    <property type="match status" value="1"/>
</dbReference>